<dbReference type="PROSITE" id="PS50850">
    <property type="entry name" value="MFS"/>
    <property type="match status" value="1"/>
</dbReference>
<dbReference type="PANTHER" id="PTHR42718">
    <property type="entry name" value="MAJOR FACILITATOR SUPERFAMILY MULTIDRUG TRANSPORTER MFSC"/>
    <property type="match status" value="1"/>
</dbReference>
<comment type="subcellular location">
    <subcellularLocation>
        <location evidence="1">Membrane</location>
        <topology evidence="1">Multi-pass membrane protein</topology>
    </subcellularLocation>
</comment>
<evidence type="ECO:0000256" key="2">
    <source>
        <dbReference type="ARBA" id="ARBA00022448"/>
    </source>
</evidence>
<feature type="transmembrane region" description="Helical" evidence="6">
    <location>
        <begin position="180"/>
        <end position="200"/>
    </location>
</feature>
<feature type="transmembrane region" description="Helical" evidence="6">
    <location>
        <begin position="96"/>
        <end position="115"/>
    </location>
</feature>
<evidence type="ECO:0000256" key="3">
    <source>
        <dbReference type="ARBA" id="ARBA00022692"/>
    </source>
</evidence>
<keyword evidence="5 6" id="KW-0472">Membrane</keyword>
<feature type="transmembrane region" description="Helical" evidence="6">
    <location>
        <begin position="463"/>
        <end position="486"/>
    </location>
</feature>
<feature type="transmembrane region" description="Helical" evidence="6">
    <location>
        <begin position="29"/>
        <end position="49"/>
    </location>
</feature>
<dbReference type="InterPro" id="IPR011701">
    <property type="entry name" value="MFS"/>
</dbReference>
<organism evidence="8 9">
    <name type="scientific">Ottowia thiooxydans</name>
    <dbReference type="NCBI Taxonomy" id="219182"/>
    <lineage>
        <taxon>Bacteria</taxon>
        <taxon>Pseudomonadati</taxon>
        <taxon>Pseudomonadota</taxon>
        <taxon>Betaproteobacteria</taxon>
        <taxon>Burkholderiales</taxon>
        <taxon>Comamonadaceae</taxon>
        <taxon>Ottowia</taxon>
    </lineage>
</organism>
<evidence type="ECO:0000256" key="6">
    <source>
        <dbReference type="SAM" id="Phobius"/>
    </source>
</evidence>
<evidence type="ECO:0000259" key="7">
    <source>
        <dbReference type="PROSITE" id="PS50850"/>
    </source>
</evidence>
<feature type="transmembrane region" description="Helical" evidence="6">
    <location>
        <begin position="155"/>
        <end position="174"/>
    </location>
</feature>
<dbReference type="Pfam" id="PF07690">
    <property type="entry name" value="MFS_1"/>
    <property type="match status" value="1"/>
</dbReference>
<dbReference type="PANTHER" id="PTHR42718:SF9">
    <property type="entry name" value="MAJOR FACILITATOR SUPERFAMILY MULTIDRUG TRANSPORTER MFSC"/>
    <property type="match status" value="1"/>
</dbReference>
<dbReference type="RefSeq" id="WP_354443001.1">
    <property type="nucleotide sequence ID" value="NZ_JBEPSH010000004.1"/>
</dbReference>
<feature type="transmembrane region" description="Helical" evidence="6">
    <location>
        <begin position="330"/>
        <end position="349"/>
    </location>
</feature>
<keyword evidence="9" id="KW-1185">Reference proteome</keyword>
<feature type="transmembrane region" description="Helical" evidence="6">
    <location>
        <begin position="121"/>
        <end position="143"/>
    </location>
</feature>
<feature type="transmembrane region" description="Helical" evidence="6">
    <location>
        <begin position="291"/>
        <end position="310"/>
    </location>
</feature>
<reference evidence="8 9" key="1">
    <citation type="submission" date="2024-06" db="EMBL/GenBank/DDBJ databases">
        <title>Sorghum-associated microbial communities from plants grown in Nebraska, USA.</title>
        <authorList>
            <person name="Schachtman D."/>
        </authorList>
    </citation>
    <scope>NUCLEOTIDE SEQUENCE [LARGE SCALE GENOMIC DNA]</scope>
    <source>
        <strain evidence="8 9">2709</strain>
    </source>
</reference>
<keyword evidence="4 6" id="KW-1133">Transmembrane helix</keyword>
<dbReference type="PRINTS" id="PR01036">
    <property type="entry name" value="TCRTETB"/>
</dbReference>
<sequence length="493" mass="52260">MSSPATAPTDPHPHSGEALRARYGERYRWLLLMAVMMGTVASVMSSTVVNVAIPGLSHQFGLGQERAQWVTSGFMVAMTVSMLTTPWLLARFGYRATYAGCMWLLLTGGLVGGFAETFNLVLAARVAEGLAAGVVQPIPAIIIMRAFQPNEQGRAIGLFTMGVVLAPALGPSIGGILVDWFGWRSIFFMVAPFCLLSLWLGRRYVPTTAPGGAIANRSESLDWVGLVLGTVGTLSLLDGLVSVRTESPLYAASLLACAALCFSAFVWWQARRARVGQAPLMNLRLFGWRPFAMGSLVAAIYGTALFGSTYLLPVYMQMGLGLSASKVGSVMLPAGLVLAGTIAVISRWADRLPANFLVSTGLAILALSFALMVTIGPHASLWLLMAYSTVGRIGLGFILPSLNLGAMRGLENDLITQASSVINFLRMLGGAAGVSLCGIVLEWRLAAYGASLTSGENVPARLAAFNEVFLMLAALCALAMLAARYLGSHSRTP</sequence>
<feature type="transmembrane region" description="Helical" evidence="6">
    <location>
        <begin position="69"/>
        <end position="89"/>
    </location>
</feature>
<dbReference type="Gene3D" id="1.20.1720.10">
    <property type="entry name" value="Multidrug resistance protein D"/>
    <property type="match status" value="1"/>
</dbReference>
<evidence type="ECO:0000313" key="9">
    <source>
        <dbReference type="Proteomes" id="UP001549320"/>
    </source>
</evidence>
<dbReference type="SUPFAM" id="SSF103473">
    <property type="entry name" value="MFS general substrate transporter"/>
    <property type="match status" value="1"/>
</dbReference>
<dbReference type="InterPro" id="IPR020846">
    <property type="entry name" value="MFS_dom"/>
</dbReference>
<comment type="caution">
    <text evidence="8">The sequence shown here is derived from an EMBL/GenBank/DDBJ whole genome shotgun (WGS) entry which is preliminary data.</text>
</comment>
<protein>
    <submittedName>
        <fullName evidence="8">EmrB/QacA subfamily drug resistance transporter</fullName>
    </submittedName>
</protein>
<gene>
    <name evidence="8" type="ORF">ABIE13_002047</name>
</gene>
<name>A0ABV2Q7D0_9BURK</name>
<feature type="domain" description="Major facilitator superfamily (MFS) profile" evidence="7">
    <location>
        <begin position="31"/>
        <end position="491"/>
    </location>
</feature>
<keyword evidence="3 6" id="KW-0812">Transmembrane</keyword>
<evidence type="ECO:0000256" key="5">
    <source>
        <dbReference type="ARBA" id="ARBA00023136"/>
    </source>
</evidence>
<evidence type="ECO:0000313" key="8">
    <source>
        <dbReference type="EMBL" id="MET4576936.1"/>
    </source>
</evidence>
<dbReference type="Gene3D" id="1.20.1250.20">
    <property type="entry name" value="MFS general substrate transporter like domains"/>
    <property type="match status" value="1"/>
</dbReference>
<dbReference type="Proteomes" id="UP001549320">
    <property type="component" value="Unassembled WGS sequence"/>
</dbReference>
<proteinExistence type="predicted"/>
<dbReference type="EMBL" id="JBEPSH010000004">
    <property type="protein sequence ID" value="MET4576936.1"/>
    <property type="molecule type" value="Genomic_DNA"/>
</dbReference>
<evidence type="ECO:0000256" key="4">
    <source>
        <dbReference type="ARBA" id="ARBA00022989"/>
    </source>
</evidence>
<evidence type="ECO:0000256" key="1">
    <source>
        <dbReference type="ARBA" id="ARBA00004141"/>
    </source>
</evidence>
<feature type="transmembrane region" description="Helical" evidence="6">
    <location>
        <begin position="249"/>
        <end position="270"/>
    </location>
</feature>
<keyword evidence="2" id="KW-0813">Transport</keyword>
<accession>A0ABV2Q7D0</accession>
<feature type="transmembrane region" description="Helical" evidence="6">
    <location>
        <begin position="221"/>
        <end position="243"/>
    </location>
</feature>
<feature type="transmembrane region" description="Helical" evidence="6">
    <location>
        <begin position="381"/>
        <end position="402"/>
    </location>
</feature>
<dbReference type="InterPro" id="IPR036259">
    <property type="entry name" value="MFS_trans_sf"/>
</dbReference>
<feature type="transmembrane region" description="Helical" evidence="6">
    <location>
        <begin position="423"/>
        <end position="443"/>
    </location>
</feature>
<feature type="transmembrane region" description="Helical" evidence="6">
    <location>
        <begin position="356"/>
        <end position="375"/>
    </location>
</feature>